<dbReference type="RefSeq" id="XP_033519914.1">
    <property type="nucleotide sequence ID" value="XM_033661934.1"/>
</dbReference>
<gene>
    <name evidence="3" type="ORF">P153DRAFT_115029</name>
</gene>
<sequence length="143" mass="15950">MLAISAAPAPRLARSSSRTNSCCPAGVYRKTQEQQPTYFLWQLFSQWRAERDCSLKFGKIHYTGSGRLACGNTFSSLLPTLSAFVFSFAVFSMSCSAMVWIALAFAGLSALRAVWILTVLPKMRDFIRVFGACEYLFFLQTGM</sequence>
<keyword evidence="2" id="KW-1133">Transmembrane helix</keyword>
<proteinExistence type="predicted"/>
<name>A0A6A6A0J6_9PLEO</name>
<keyword evidence="4" id="KW-1185">Reference proteome</keyword>
<feature type="transmembrane region" description="Helical" evidence="2">
    <location>
        <begin position="69"/>
        <end position="91"/>
    </location>
</feature>
<evidence type="ECO:0000313" key="3">
    <source>
        <dbReference type="EMBL" id="KAF2125522.1"/>
    </source>
</evidence>
<feature type="region of interest" description="Disordered" evidence="1">
    <location>
        <begin position="1"/>
        <end position="20"/>
    </location>
</feature>
<dbReference type="AlphaFoldDB" id="A0A6A6A0J6"/>
<evidence type="ECO:0000313" key="4">
    <source>
        <dbReference type="Proteomes" id="UP000799771"/>
    </source>
</evidence>
<keyword evidence="2" id="KW-0812">Transmembrane</keyword>
<feature type="transmembrane region" description="Helical" evidence="2">
    <location>
        <begin position="97"/>
        <end position="120"/>
    </location>
</feature>
<evidence type="ECO:0000256" key="2">
    <source>
        <dbReference type="SAM" id="Phobius"/>
    </source>
</evidence>
<feature type="compositionally biased region" description="Low complexity" evidence="1">
    <location>
        <begin position="1"/>
        <end position="18"/>
    </location>
</feature>
<dbReference type="Proteomes" id="UP000799771">
    <property type="component" value="Unassembled WGS sequence"/>
</dbReference>
<dbReference type="GeneID" id="54402366"/>
<accession>A0A6A6A0J6</accession>
<protein>
    <submittedName>
        <fullName evidence="3">Uncharacterized protein</fullName>
    </submittedName>
</protein>
<keyword evidence="2" id="KW-0472">Membrane</keyword>
<organism evidence="3 4">
    <name type="scientific">Dothidotthia symphoricarpi CBS 119687</name>
    <dbReference type="NCBI Taxonomy" id="1392245"/>
    <lineage>
        <taxon>Eukaryota</taxon>
        <taxon>Fungi</taxon>
        <taxon>Dikarya</taxon>
        <taxon>Ascomycota</taxon>
        <taxon>Pezizomycotina</taxon>
        <taxon>Dothideomycetes</taxon>
        <taxon>Pleosporomycetidae</taxon>
        <taxon>Pleosporales</taxon>
        <taxon>Dothidotthiaceae</taxon>
        <taxon>Dothidotthia</taxon>
    </lineage>
</organism>
<evidence type="ECO:0000256" key="1">
    <source>
        <dbReference type="SAM" id="MobiDB-lite"/>
    </source>
</evidence>
<reference evidence="3" key="1">
    <citation type="journal article" date="2020" name="Stud. Mycol.">
        <title>101 Dothideomycetes genomes: a test case for predicting lifestyles and emergence of pathogens.</title>
        <authorList>
            <person name="Haridas S."/>
            <person name="Albert R."/>
            <person name="Binder M."/>
            <person name="Bloem J."/>
            <person name="Labutti K."/>
            <person name="Salamov A."/>
            <person name="Andreopoulos B."/>
            <person name="Baker S."/>
            <person name="Barry K."/>
            <person name="Bills G."/>
            <person name="Bluhm B."/>
            <person name="Cannon C."/>
            <person name="Castanera R."/>
            <person name="Culley D."/>
            <person name="Daum C."/>
            <person name="Ezra D."/>
            <person name="Gonzalez J."/>
            <person name="Henrissat B."/>
            <person name="Kuo A."/>
            <person name="Liang C."/>
            <person name="Lipzen A."/>
            <person name="Lutzoni F."/>
            <person name="Magnuson J."/>
            <person name="Mondo S."/>
            <person name="Nolan M."/>
            <person name="Ohm R."/>
            <person name="Pangilinan J."/>
            <person name="Park H.-J."/>
            <person name="Ramirez L."/>
            <person name="Alfaro M."/>
            <person name="Sun H."/>
            <person name="Tritt A."/>
            <person name="Yoshinaga Y."/>
            <person name="Zwiers L.-H."/>
            <person name="Turgeon B."/>
            <person name="Goodwin S."/>
            <person name="Spatafora J."/>
            <person name="Crous P."/>
            <person name="Grigoriev I."/>
        </authorList>
    </citation>
    <scope>NUCLEOTIDE SEQUENCE</scope>
    <source>
        <strain evidence="3">CBS 119687</strain>
    </source>
</reference>
<dbReference type="EMBL" id="ML977516">
    <property type="protein sequence ID" value="KAF2125522.1"/>
    <property type="molecule type" value="Genomic_DNA"/>
</dbReference>